<keyword evidence="5" id="KW-0479">Metal-binding</keyword>
<dbReference type="GO" id="GO:1990627">
    <property type="term" value="P:mitochondrial inner membrane fusion"/>
    <property type="evidence" value="ECO:0007669"/>
    <property type="project" value="EnsemblFungi"/>
</dbReference>
<dbReference type="PROSITE" id="PS51718">
    <property type="entry name" value="G_DYNAMIN_2"/>
    <property type="match status" value="1"/>
</dbReference>
<feature type="compositionally biased region" description="Acidic residues" evidence="18">
    <location>
        <begin position="79"/>
        <end position="93"/>
    </location>
</feature>
<dbReference type="InterPro" id="IPR000375">
    <property type="entry name" value="Dynamin_stalk"/>
</dbReference>
<dbReference type="PANTHER" id="PTHR11566:SF212">
    <property type="entry name" value="DYNAMIN"/>
    <property type="match status" value="1"/>
</dbReference>
<dbReference type="InterPro" id="IPR027417">
    <property type="entry name" value="P-loop_NTPase"/>
</dbReference>
<keyword evidence="15" id="KW-1015">Disulfide bond</keyword>
<dbReference type="GO" id="GO:0015886">
    <property type="term" value="P:heme transport"/>
    <property type="evidence" value="ECO:0007669"/>
    <property type="project" value="EnsemblFungi"/>
</dbReference>
<dbReference type="SUPFAM" id="SSF52540">
    <property type="entry name" value="P-loop containing nucleoside triphosphate hydrolases"/>
    <property type="match status" value="1"/>
</dbReference>
<dbReference type="GO" id="GO:0097002">
    <property type="term" value="C:mitochondrial inner boundary membrane"/>
    <property type="evidence" value="ECO:0007669"/>
    <property type="project" value="EnsemblFungi"/>
</dbReference>
<dbReference type="GO" id="GO:0008053">
    <property type="term" value="P:mitochondrial fusion"/>
    <property type="evidence" value="ECO:0000318"/>
    <property type="project" value="GO_Central"/>
</dbReference>
<evidence type="ECO:0000256" key="4">
    <source>
        <dbReference type="ARBA" id="ARBA00022692"/>
    </source>
</evidence>
<dbReference type="EC" id="3.6.5.5" evidence="3"/>
<dbReference type="InterPro" id="IPR030381">
    <property type="entry name" value="G_DYNAMIN_dom"/>
</dbReference>
<evidence type="ECO:0000256" key="2">
    <source>
        <dbReference type="ARBA" id="ARBA00004569"/>
    </source>
</evidence>
<dbReference type="GO" id="GO:0005741">
    <property type="term" value="C:mitochondrial outer membrane"/>
    <property type="evidence" value="ECO:0007669"/>
    <property type="project" value="EnsemblFungi"/>
</dbReference>
<evidence type="ECO:0000256" key="18">
    <source>
        <dbReference type="SAM" id="MobiDB-lite"/>
    </source>
</evidence>
<dbReference type="InterPro" id="IPR022812">
    <property type="entry name" value="Dynamin"/>
</dbReference>
<dbReference type="GO" id="GO:0070300">
    <property type="term" value="F:phosphatidic acid binding"/>
    <property type="evidence" value="ECO:0007669"/>
    <property type="project" value="EnsemblFungi"/>
</dbReference>
<dbReference type="InterPro" id="IPR056495">
    <property type="entry name" value="LIS_MGM1"/>
</dbReference>
<evidence type="ECO:0000256" key="6">
    <source>
        <dbReference type="ARBA" id="ARBA00022741"/>
    </source>
</evidence>
<feature type="domain" description="GED" evidence="19">
    <location>
        <begin position="679"/>
        <end position="772"/>
    </location>
</feature>
<comment type="subcellular location">
    <subcellularLocation>
        <location evidence="1">Mitochondrion inner membrane</location>
    </subcellularLocation>
    <subcellularLocation>
        <location evidence="2">Mitochondrion intermembrane space</location>
    </subcellularLocation>
</comment>
<keyword evidence="9" id="KW-0460">Magnesium</keyword>
<dbReference type="Pfam" id="PF01031">
    <property type="entry name" value="Dynamin_M"/>
    <property type="match status" value="1"/>
</dbReference>
<dbReference type="GO" id="GO:0005758">
    <property type="term" value="C:mitochondrial intermembrane space"/>
    <property type="evidence" value="ECO:0007669"/>
    <property type="project" value="UniProtKB-SubCell"/>
</dbReference>
<gene>
    <name evidence="22" type="primary">msp1</name>
    <name evidence="21" type="ORF">SJAG_02656</name>
</gene>
<dbReference type="PROSITE" id="PS00410">
    <property type="entry name" value="G_DYNAMIN_1"/>
    <property type="match status" value="1"/>
</dbReference>
<comment type="catalytic activity">
    <reaction evidence="16">
        <text>GTP + H2O = GDP + phosphate + H(+)</text>
        <dbReference type="Rhea" id="RHEA:19669"/>
        <dbReference type="ChEBI" id="CHEBI:15377"/>
        <dbReference type="ChEBI" id="CHEBI:15378"/>
        <dbReference type="ChEBI" id="CHEBI:37565"/>
        <dbReference type="ChEBI" id="CHEBI:43474"/>
        <dbReference type="ChEBI" id="CHEBI:58189"/>
        <dbReference type="EC" id="3.6.5.5"/>
    </reaction>
</comment>
<accession>B6K0U1</accession>
<sequence length="778" mass="88517">MPIWLQKVLRLDEESVEKRRRLQETRRREREERRAAREEKRREKQQTPSSNEPSEPVDNELDPALAVSAAGGLLSGALDEDAEQDTSVEDESEQQTSDASGDGNGKDDRMLLFTKKMIEIRNILQEIDDEKNNIALPNIVVIGAQSSGKSSVLEALVGHEFLPKGTNMVTRRPIELTLVHSPETMTPYGEFPNLSLGRLTDFTKIQRTLTDLNMAVPPSEGVSDDPIRLVIHSPNIPDLSLIDLPGYIQISAQDQPTDLEKKIERLCDKYIQEPNIILSVSAADVDLANSTALKASRRVDPLGLRTIGVITKTDLVTPEQAVQILQNNLYPLNYGYVGVVAKAPRNMSWQHNRNLTDAVSRQEDRYFSSSPAFRSMSNVNTLGVRNLRKTLINVLEYSMSKSLQTTADTIRLELEESLYQLKVQYNDRKLTAQSYVAESLDVLKAGFKEFSETFGKQQVRELLRESLDNKVMDLLAERYWMDDKLEKWTTGDRSVADGYWSYKLDSSVSTLTRMGLGRFATLLVSDVLSKRVLDLAAASPFGDHPTAMQFISNSCAEILRRRYHSTSEQVENCVKPYKFEVEVDDTEWSNSRVHAQELLNHELKLCRDAYNKIKTSIGSQRLNQIIRFLEQNQVASESPESVHSAAALQQGRMAIFLRMREHLLRLRLSTIQSRTCKHKEARYSCPEIFLDVVSNKLVNTAVLFINIELLSEFYHQFPRELDSRLIHSLTPQQLSEFVNENPRIASQLRLQHKKECLELALQKINSLIMLEEQIQTEV</sequence>
<dbReference type="InterPro" id="IPR001401">
    <property type="entry name" value="Dynamin_GTPase"/>
</dbReference>
<evidence type="ECO:0000256" key="15">
    <source>
        <dbReference type="ARBA" id="ARBA00023157"/>
    </source>
</evidence>
<evidence type="ECO:0000256" key="8">
    <source>
        <dbReference type="ARBA" id="ARBA00022801"/>
    </source>
</evidence>
<keyword evidence="13 17" id="KW-0342">GTP-binding</keyword>
<evidence type="ECO:0000259" key="20">
    <source>
        <dbReference type="PROSITE" id="PS51718"/>
    </source>
</evidence>
<dbReference type="GO" id="GO:0030061">
    <property type="term" value="C:mitochondrial crista"/>
    <property type="evidence" value="ECO:0007669"/>
    <property type="project" value="EnsemblFungi"/>
</dbReference>
<name>B6K0U1_SCHJY</name>
<dbReference type="Gene3D" id="3.40.50.300">
    <property type="entry name" value="P-loop containing nucleotide triphosphate hydrolases"/>
    <property type="match status" value="1"/>
</dbReference>
<feature type="region of interest" description="Disordered" evidence="18">
    <location>
        <begin position="15"/>
        <end position="66"/>
    </location>
</feature>
<evidence type="ECO:0000256" key="13">
    <source>
        <dbReference type="ARBA" id="ARBA00023134"/>
    </source>
</evidence>
<comment type="similarity">
    <text evidence="17">Belongs to the TRAFAC class dynamin-like GTPase superfamily. Dynamin/Fzo/YdjA family.</text>
</comment>
<evidence type="ECO:0000256" key="1">
    <source>
        <dbReference type="ARBA" id="ARBA00004273"/>
    </source>
</evidence>
<protein>
    <recommendedName>
        <fullName evidence="3">dynamin GTPase</fullName>
        <ecNumber evidence="3">3.6.5.5</ecNumber>
    </recommendedName>
</protein>
<keyword evidence="11" id="KW-1133">Transmembrane helix</keyword>
<dbReference type="FunFam" id="3.40.50.300:FF:000741">
    <property type="entry name" value="Putative mitochondrial dynamin GTPase"/>
    <property type="match status" value="1"/>
</dbReference>
<dbReference type="InterPro" id="IPR045063">
    <property type="entry name" value="Dynamin_N"/>
</dbReference>
<evidence type="ECO:0000256" key="5">
    <source>
        <dbReference type="ARBA" id="ARBA00022723"/>
    </source>
</evidence>
<feature type="compositionally biased region" description="Basic and acidic residues" evidence="18">
    <location>
        <begin position="15"/>
        <end position="45"/>
    </location>
</feature>
<evidence type="ECO:0000256" key="12">
    <source>
        <dbReference type="ARBA" id="ARBA00023128"/>
    </source>
</evidence>
<evidence type="ECO:0000313" key="23">
    <source>
        <dbReference type="Proteomes" id="UP000001744"/>
    </source>
</evidence>
<dbReference type="GO" id="GO:0003924">
    <property type="term" value="F:GTPase activity"/>
    <property type="evidence" value="ECO:0000318"/>
    <property type="project" value="GO_Central"/>
</dbReference>
<dbReference type="GO" id="GO:0005737">
    <property type="term" value="C:cytoplasm"/>
    <property type="evidence" value="ECO:0000318"/>
    <property type="project" value="GO_Central"/>
</dbReference>
<dbReference type="OrthoDB" id="5061070at2759"/>
<dbReference type="GO" id="GO:0080025">
    <property type="term" value="F:phosphatidylinositol-3,5-bisphosphate binding"/>
    <property type="evidence" value="ECO:0007669"/>
    <property type="project" value="EnsemblFungi"/>
</dbReference>
<dbReference type="GO" id="GO:0005874">
    <property type="term" value="C:microtubule"/>
    <property type="evidence" value="ECO:0000318"/>
    <property type="project" value="GO_Central"/>
</dbReference>
<dbReference type="GeneID" id="7047759"/>
<evidence type="ECO:0000313" key="21">
    <source>
        <dbReference type="EMBL" id="EEB07562.1"/>
    </source>
</evidence>
<dbReference type="GO" id="GO:0005525">
    <property type="term" value="F:GTP binding"/>
    <property type="evidence" value="ECO:0007669"/>
    <property type="project" value="UniProtKB-KW"/>
</dbReference>
<dbReference type="STRING" id="402676.B6K0U1"/>
<dbReference type="InterPro" id="IPR020850">
    <property type="entry name" value="GED_dom"/>
</dbReference>
<dbReference type="AlphaFoldDB" id="B6K0U1"/>
<dbReference type="GO" id="GO:0005886">
    <property type="term" value="C:plasma membrane"/>
    <property type="evidence" value="ECO:0000318"/>
    <property type="project" value="GO_Central"/>
</dbReference>
<evidence type="ECO:0000259" key="19">
    <source>
        <dbReference type="PROSITE" id="PS51388"/>
    </source>
</evidence>
<feature type="domain" description="Dynamin-type G" evidence="20">
    <location>
        <begin position="133"/>
        <end position="404"/>
    </location>
</feature>
<keyword evidence="7" id="KW-0999">Mitochondrion inner membrane</keyword>
<dbReference type="GO" id="GO:0046872">
    <property type="term" value="F:metal ion binding"/>
    <property type="evidence" value="ECO:0007669"/>
    <property type="project" value="UniProtKB-KW"/>
</dbReference>
<dbReference type="EMBL" id="KE651166">
    <property type="protein sequence ID" value="EEB07562.1"/>
    <property type="molecule type" value="Genomic_DNA"/>
</dbReference>
<dbReference type="CDD" id="cd08771">
    <property type="entry name" value="DLP_1"/>
    <property type="match status" value="1"/>
</dbReference>
<proteinExistence type="inferred from homology"/>
<dbReference type="InterPro" id="IPR019762">
    <property type="entry name" value="Dynamin_GTPase_CS"/>
</dbReference>
<dbReference type="GO" id="GO:0180020">
    <property type="term" value="F:membrane bending activity"/>
    <property type="evidence" value="ECO:0007669"/>
    <property type="project" value="EnsemblFungi"/>
</dbReference>
<dbReference type="GO" id="GO:0001786">
    <property type="term" value="F:phosphatidylserine binding"/>
    <property type="evidence" value="ECO:0007669"/>
    <property type="project" value="EnsemblFungi"/>
</dbReference>
<evidence type="ECO:0000256" key="16">
    <source>
        <dbReference type="ARBA" id="ARBA00048040"/>
    </source>
</evidence>
<keyword evidence="8" id="KW-0378">Hydrolase</keyword>
<dbReference type="Pfam" id="PF00350">
    <property type="entry name" value="Dynamin_N"/>
    <property type="match status" value="1"/>
</dbReference>
<evidence type="ECO:0000256" key="3">
    <source>
        <dbReference type="ARBA" id="ARBA00011980"/>
    </source>
</evidence>
<dbReference type="GO" id="GO:1901612">
    <property type="term" value="F:cardiolipin binding"/>
    <property type="evidence" value="ECO:0007669"/>
    <property type="project" value="EnsemblFungi"/>
</dbReference>
<keyword evidence="14" id="KW-0472">Membrane</keyword>
<dbReference type="GO" id="GO:0000001">
    <property type="term" value="P:mitochondrion inheritance"/>
    <property type="evidence" value="ECO:0007669"/>
    <property type="project" value="EnsemblFungi"/>
</dbReference>
<evidence type="ECO:0000256" key="11">
    <source>
        <dbReference type="ARBA" id="ARBA00022989"/>
    </source>
</evidence>
<evidence type="ECO:0000313" key="22">
    <source>
        <dbReference type="JaponicusDB" id="SJAG_02656"/>
    </source>
</evidence>
<dbReference type="JaponicusDB" id="SJAG_02656">
    <property type="gene designation" value="msp1"/>
</dbReference>
<evidence type="ECO:0000256" key="9">
    <source>
        <dbReference type="ARBA" id="ARBA00022842"/>
    </source>
</evidence>
<keyword evidence="4" id="KW-0812">Transmembrane</keyword>
<dbReference type="Proteomes" id="UP000001744">
    <property type="component" value="Unassembled WGS sequence"/>
</dbReference>
<dbReference type="VEuPathDB" id="FungiDB:SJAG_02656"/>
<dbReference type="GO" id="GO:0042407">
    <property type="term" value="P:cristae formation"/>
    <property type="evidence" value="ECO:0007669"/>
    <property type="project" value="EnsemblFungi"/>
</dbReference>
<keyword evidence="12" id="KW-0496">Mitochondrion</keyword>
<keyword evidence="6 17" id="KW-0547">Nucleotide-binding</keyword>
<dbReference type="OMA" id="PLKMGYV"/>
<feature type="region of interest" description="Disordered" evidence="18">
    <location>
        <begin position="79"/>
        <end position="108"/>
    </location>
</feature>
<dbReference type="eggNOG" id="KOG0446">
    <property type="taxonomic scope" value="Eukaryota"/>
</dbReference>
<dbReference type="GO" id="GO:0140523">
    <property type="term" value="F:GTPase-dependent fusogenic activity"/>
    <property type="evidence" value="ECO:0007669"/>
    <property type="project" value="EnsemblFungi"/>
</dbReference>
<dbReference type="SMART" id="SM00053">
    <property type="entry name" value="DYNc"/>
    <property type="match status" value="1"/>
</dbReference>
<dbReference type="GO" id="GO:0097753">
    <property type="term" value="P:membrane bending"/>
    <property type="evidence" value="ECO:0007669"/>
    <property type="project" value="EnsemblFungi"/>
</dbReference>
<dbReference type="GO" id="GO:1990626">
    <property type="term" value="P:mitochondrial outer membrane fusion"/>
    <property type="evidence" value="ECO:0007669"/>
    <property type="project" value="EnsemblFungi"/>
</dbReference>
<dbReference type="PANTHER" id="PTHR11566">
    <property type="entry name" value="DYNAMIN"/>
    <property type="match status" value="1"/>
</dbReference>
<dbReference type="GO" id="GO:0097749">
    <property type="term" value="P:membrane tubulation"/>
    <property type="evidence" value="ECO:0007669"/>
    <property type="project" value="EnsemblFungi"/>
</dbReference>
<reference evidence="21 23" key="1">
    <citation type="journal article" date="2011" name="Science">
        <title>Comparative functional genomics of the fission yeasts.</title>
        <authorList>
            <person name="Rhind N."/>
            <person name="Chen Z."/>
            <person name="Yassour M."/>
            <person name="Thompson D.A."/>
            <person name="Haas B.J."/>
            <person name="Habib N."/>
            <person name="Wapinski I."/>
            <person name="Roy S."/>
            <person name="Lin M.F."/>
            <person name="Heiman D.I."/>
            <person name="Young S.K."/>
            <person name="Furuya K."/>
            <person name="Guo Y."/>
            <person name="Pidoux A."/>
            <person name="Chen H.M."/>
            <person name="Robbertse B."/>
            <person name="Goldberg J.M."/>
            <person name="Aoki K."/>
            <person name="Bayne E.H."/>
            <person name="Berlin A.M."/>
            <person name="Desjardins C.A."/>
            <person name="Dobbs E."/>
            <person name="Dukaj L."/>
            <person name="Fan L."/>
            <person name="FitzGerald M.G."/>
            <person name="French C."/>
            <person name="Gujja S."/>
            <person name="Hansen K."/>
            <person name="Keifenheim D."/>
            <person name="Levin J.Z."/>
            <person name="Mosher R.A."/>
            <person name="Mueller C.A."/>
            <person name="Pfiffner J."/>
            <person name="Priest M."/>
            <person name="Russ C."/>
            <person name="Smialowska A."/>
            <person name="Swoboda P."/>
            <person name="Sykes S.M."/>
            <person name="Vaughn M."/>
            <person name="Vengrova S."/>
            <person name="Yoder R."/>
            <person name="Zeng Q."/>
            <person name="Allshire R."/>
            <person name="Baulcombe D."/>
            <person name="Birren B.W."/>
            <person name="Brown W."/>
            <person name="Ekwall K."/>
            <person name="Kellis M."/>
            <person name="Leatherwood J."/>
            <person name="Levin H."/>
            <person name="Margalit H."/>
            <person name="Martienssen R."/>
            <person name="Nieduszynski C.A."/>
            <person name="Spatafora J.W."/>
            <person name="Friedman N."/>
            <person name="Dalgaard J.Z."/>
            <person name="Baumann P."/>
            <person name="Niki H."/>
            <person name="Regev A."/>
            <person name="Nusbaum C."/>
        </authorList>
    </citation>
    <scope>NUCLEOTIDE SEQUENCE [LARGE SCALE GENOMIC DNA]</scope>
    <source>
        <strain evidence="23">yFS275 / FY16936</strain>
    </source>
</reference>
<dbReference type="PRINTS" id="PR00195">
    <property type="entry name" value="DYNAMIN"/>
</dbReference>
<dbReference type="PROSITE" id="PS51388">
    <property type="entry name" value="GED"/>
    <property type="match status" value="1"/>
</dbReference>
<keyword evidence="10" id="KW-0809">Transit peptide</keyword>
<evidence type="ECO:0000256" key="14">
    <source>
        <dbReference type="ARBA" id="ARBA00023136"/>
    </source>
</evidence>
<organism evidence="21 23">
    <name type="scientific">Schizosaccharomyces japonicus (strain yFS275 / FY16936)</name>
    <name type="common">Fission yeast</name>
    <dbReference type="NCBI Taxonomy" id="402676"/>
    <lineage>
        <taxon>Eukaryota</taxon>
        <taxon>Fungi</taxon>
        <taxon>Dikarya</taxon>
        <taxon>Ascomycota</taxon>
        <taxon>Taphrinomycotina</taxon>
        <taxon>Schizosaccharomycetes</taxon>
        <taxon>Schizosaccharomycetales</taxon>
        <taxon>Schizosaccharomycetaceae</taxon>
        <taxon>Schizosaccharomyces</taxon>
    </lineage>
</organism>
<evidence type="ECO:0000256" key="10">
    <source>
        <dbReference type="ARBA" id="ARBA00022946"/>
    </source>
</evidence>
<dbReference type="Pfam" id="PF24550">
    <property type="entry name" value="LIS_MGM1"/>
    <property type="match status" value="1"/>
</dbReference>
<dbReference type="GO" id="GO:0008017">
    <property type="term" value="F:microtubule binding"/>
    <property type="evidence" value="ECO:0000318"/>
    <property type="project" value="GO_Central"/>
</dbReference>
<dbReference type="HOGENOM" id="CLU_008640_0_0_1"/>
<dbReference type="RefSeq" id="XP_002173855.1">
    <property type="nucleotide sequence ID" value="XM_002173819.2"/>
</dbReference>
<evidence type="ECO:0000256" key="17">
    <source>
        <dbReference type="RuleBase" id="RU003932"/>
    </source>
</evidence>
<evidence type="ECO:0000256" key="7">
    <source>
        <dbReference type="ARBA" id="ARBA00022792"/>
    </source>
</evidence>
<keyword evidence="23" id="KW-1185">Reference proteome</keyword>